<dbReference type="CDD" id="cd00170">
    <property type="entry name" value="SEC14"/>
    <property type="match status" value="1"/>
</dbReference>
<accession>A0A1Y1K9K4</accession>
<dbReference type="SUPFAM" id="SSF46938">
    <property type="entry name" value="CRAL/TRIO N-terminal domain"/>
    <property type="match status" value="1"/>
</dbReference>
<proteinExistence type="predicted"/>
<dbReference type="EMBL" id="GEZM01095267">
    <property type="protein sequence ID" value="JAV55437.1"/>
    <property type="molecule type" value="Transcribed_RNA"/>
</dbReference>
<dbReference type="SUPFAM" id="SSF52087">
    <property type="entry name" value="CRAL/TRIO domain"/>
    <property type="match status" value="1"/>
</dbReference>
<dbReference type="InterPro" id="IPR036865">
    <property type="entry name" value="CRAL-TRIO_dom_sf"/>
</dbReference>
<dbReference type="Pfam" id="PF00650">
    <property type="entry name" value="CRAL_TRIO"/>
    <property type="match status" value="1"/>
</dbReference>
<evidence type="ECO:0000313" key="2">
    <source>
        <dbReference type="EMBL" id="JAV55437.1"/>
    </source>
</evidence>
<dbReference type="AlphaFoldDB" id="A0A1Y1K9K4"/>
<name>A0A1Y1K9K4_PHOPY</name>
<organism evidence="2">
    <name type="scientific">Photinus pyralis</name>
    <name type="common">Common eastern firefly</name>
    <name type="synonym">Lampyris pyralis</name>
    <dbReference type="NCBI Taxonomy" id="7054"/>
    <lineage>
        <taxon>Eukaryota</taxon>
        <taxon>Metazoa</taxon>
        <taxon>Ecdysozoa</taxon>
        <taxon>Arthropoda</taxon>
        <taxon>Hexapoda</taxon>
        <taxon>Insecta</taxon>
        <taxon>Pterygota</taxon>
        <taxon>Neoptera</taxon>
        <taxon>Endopterygota</taxon>
        <taxon>Coleoptera</taxon>
        <taxon>Polyphaga</taxon>
        <taxon>Elateriformia</taxon>
        <taxon>Elateroidea</taxon>
        <taxon>Lampyridae</taxon>
        <taxon>Lampyrinae</taxon>
        <taxon>Photinus</taxon>
    </lineage>
</organism>
<dbReference type="PANTHER" id="PTHR10174">
    <property type="entry name" value="ALPHA-TOCOPHEROL TRANSFER PROTEIN-RELATED"/>
    <property type="match status" value="1"/>
</dbReference>
<dbReference type="PANTHER" id="PTHR10174:SF216">
    <property type="entry name" value="CRAL-TRIO DOMAIN-CONTAINING PROTEIN-RELATED"/>
    <property type="match status" value="1"/>
</dbReference>
<dbReference type="GO" id="GO:0016020">
    <property type="term" value="C:membrane"/>
    <property type="evidence" value="ECO:0007669"/>
    <property type="project" value="TreeGrafter"/>
</dbReference>
<feature type="domain" description="CRAL-TRIO" evidence="1">
    <location>
        <begin position="90"/>
        <end position="257"/>
    </location>
</feature>
<dbReference type="Gene3D" id="1.10.8.20">
    <property type="entry name" value="N-terminal domain of phosphatidylinositol transfer protein sec14p"/>
    <property type="match status" value="1"/>
</dbReference>
<dbReference type="InterPro" id="IPR001251">
    <property type="entry name" value="CRAL-TRIO_dom"/>
</dbReference>
<dbReference type="Gene3D" id="3.40.525.10">
    <property type="entry name" value="CRAL-TRIO lipid binding domain"/>
    <property type="match status" value="1"/>
</dbReference>
<reference evidence="2" key="1">
    <citation type="journal article" date="2016" name="Sci. Rep.">
        <title>Molecular characterization of firefly nuptial gifts: a multi-omics approach sheds light on postcopulatory sexual selection.</title>
        <authorList>
            <person name="Al-Wathiqui N."/>
            <person name="Fallon T.R."/>
            <person name="South A."/>
            <person name="Weng J.K."/>
            <person name="Lewis S.M."/>
        </authorList>
    </citation>
    <scope>NUCLEOTIDE SEQUENCE</scope>
</reference>
<dbReference type="PRINTS" id="PR00180">
    <property type="entry name" value="CRETINALDHBP"/>
</dbReference>
<dbReference type="PROSITE" id="PS50191">
    <property type="entry name" value="CRAL_TRIO"/>
    <property type="match status" value="1"/>
</dbReference>
<dbReference type="InterPro" id="IPR036273">
    <property type="entry name" value="CRAL/TRIO_N_dom_sf"/>
</dbReference>
<protein>
    <recommendedName>
        <fullName evidence="1">CRAL-TRIO domain-containing protein</fullName>
    </recommendedName>
</protein>
<evidence type="ECO:0000259" key="1">
    <source>
        <dbReference type="PROSITE" id="PS50191"/>
    </source>
</evidence>
<dbReference type="GO" id="GO:1902936">
    <property type="term" value="F:phosphatidylinositol bisphosphate binding"/>
    <property type="evidence" value="ECO:0007669"/>
    <property type="project" value="TreeGrafter"/>
</dbReference>
<sequence>MVYRELSNELQRKAEEELNENPSRVQEDLEYIREWIKKQPHLISRTDDQFLLSFLRGCKFSLHRTQVKLDYYYTVKTIATEFFTRRDPFDQDIQEVLRLGVILPLPKTETPDGPRILLLRSSLLNLDKINYLAYYKLLFMMFDILLMEDDNFTVSGIIAWSIGKNLTIRHTMHLTPSLLKKLNDISLKGYPIRMRSLYCTQCPQLAETFFNLSKSFAPEKLSKRMFLYSESHHEEFCKKFPIQFQPEDYGGQNGSLSGLTEYWKTKVEGYCKWFLEDKEYGTKEDLRLGAPNTSASLFGMEGTFRKLNLD</sequence>